<gene>
    <name evidence="3" type="ORF">EI982_15185</name>
</gene>
<dbReference type="OrthoDB" id="199137at2157"/>
<reference evidence="3 4" key="1">
    <citation type="submission" date="2018-12" db="EMBL/GenBank/DDBJ databases">
        <title>Complete genome sequence of Haloplanus rallus MBLA0036.</title>
        <authorList>
            <person name="Nam Y.-d."/>
            <person name="Kang J."/>
            <person name="Chung W.-H."/>
            <person name="Park Y.S."/>
        </authorList>
    </citation>
    <scope>NUCLEOTIDE SEQUENCE [LARGE SCALE GENOMIC DNA]</scope>
    <source>
        <strain evidence="3 4">MBLA0036</strain>
    </source>
</reference>
<evidence type="ECO:0000259" key="2">
    <source>
        <dbReference type="Pfam" id="PF18545"/>
    </source>
</evidence>
<evidence type="ECO:0000313" key="3">
    <source>
        <dbReference type="EMBL" id="QGX96027.1"/>
    </source>
</evidence>
<dbReference type="RefSeq" id="WP_157690487.1">
    <property type="nucleotide sequence ID" value="NZ_CP034345.1"/>
</dbReference>
<evidence type="ECO:0000256" key="1">
    <source>
        <dbReference type="SAM" id="MobiDB-lite"/>
    </source>
</evidence>
<dbReference type="KEGG" id="hra:EI982_15185"/>
<name>A0A6B9FB47_9EURY</name>
<dbReference type="GeneID" id="99243794"/>
<feature type="region of interest" description="Disordered" evidence="1">
    <location>
        <begin position="123"/>
        <end position="152"/>
    </location>
</feature>
<dbReference type="Proteomes" id="UP000428325">
    <property type="component" value="Chromosome"/>
</dbReference>
<organism evidence="3 4">
    <name type="scientific">Haloplanus rallus</name>
    <dbReference type="NCBI Taxonomy" id="1816183"/>
    <lineage>
        <taxon>Archaea</taxon>
        <taxon>Methanobacteriati</taxon>
        <taxon>Methanobacteriota</taxon>
        <taxon>Stenosarchaea group</taxon>
        <taxon>Halobacteria</taxon>
        <taxon>Halobacteriales</taxon>
        <taxon>Haloferacaceae</taxon>
        <taxon>Haloplanus</taxon>
    </lineage>
</organism>
<dbReference type="EMBL" id="CP034345">
    <property type="protein sequence ID" value="QGX96027.1"/>
    <property type="molecule type" value="Genomic_DNA"/>
</dbReference>
<accession>A0A6B9FB47</accession>
<dbReference type="Gene3D" id="3.40.50.2300">
    <property type="match status" value="1"/>
</dbReference>
<dbReference type="Pfam" id="PF18545">
    <property type="entry name" value="HalOD1"/>
    <property type="match status" value="1"/>
</dbReference>
<evidence type="ECO:0000313" key="4">
    <source>
        <dbReference type="Proteomes" id="UP000428325"/>
    </source>
</evidence>
<sequence>MSTQPTVLHVDDDRSVLDLSSERANDAAVTWLTASDPADGLTTLTDRDVDCLVSDSIRTDGGTPFVVRAADVDPDLPVVLFTAADRESIPGATHHVATRHVEKETGDAFATLLDHVAAVVPMPGDARVDDPDTTNGSGIAPRPERRAAGPDRSGAWVPIERYEWRDESTDLATTIVTAVEEYTGRDASAPPLYESIDAEMLEALLSRPDGDSRSGIQVRFFFADQELAVTSEGLILLRTETGGE</sequence>
<keyword evidence="4" id="KW-1185">Reference proteome</keyword>
<protein>
    <recommendedName>
        <fullName evidence="2">Halobacterial output domain-containing protein</fullName>
    </recommendedName>
</protein>
<dbReference type="InterPro" id="IPR011006">
    <property type="entry name" value="CheY-like_superfamily"/>
</dbReference>
<proteinExistence type="predicted"/>
<feature type="domain" description="Halobacterial output" evidence="2">
    <location>
        <begin position="168"/>
        <end position="235"/>
    </location>
</feature>
<dbReference type="AlphaFoldDB" id="A0A6B9FB47"/>
<dbReference type="SUPFAM" id="SSF52172">
    <property type="entry name" value="CheY-like"/>
    <property type="match status" value="1"/>
</dbReference>
<dbReference type="InterPro" id="IPR040624">
    <property type="entry name" value="HalOD1"/>
</dbReference>